<dbReference type="InterPro" id="IPR000182">
    <property type="entry name" value="GNAT_dom"/>
</dbReference>
<keyword evidence="1" id="KW-0808">Transferase</keyword>
<evidence type="ECO:0000313" key="5">
    <source>
        <dbReference type="Proteomes" id="UP000182652"/>
    </source>
</evidence>
<accession>A0A1H4NI25</accession>
<reference evidence="4 5" key="1">
    <citation type="submission" date="2016-10" db="EMBL/GenBank/DDBJ databases">
        <authorList>
            <person name="de Groot N.N."/>
        </authorList>
    </citation>
    <scope>NUCLEOTIDE SEQUENCE [LARGE SCALE GENOMIC DNA]</scope>
    <source>
        <strain evidence="4 5">DSM 10495</strain>
    </source>
</reference>
<dbReference type="RefSeq" id="WP_066210755.1">
    <property type="nucleotide sequence ID" value="NZ_FNSN01000003.1"/>
</dbReference>
<gene>
    <name evidence="4" type="ORF">SAMN04489745_1679</name>
</gene>
<dbReference type="CDD" id="cd04301">
    <property type="entry name" value="NAT_SF"/>
    <property type="match status" value="1"/>
</dbReference>
<dbReference type="EMBL" id="FNSN01000003">
    <property type="protein sequence ID" value="SEB94950.1"/>
    <property type="molecule type" value="Genomic_DNA"/>
</dbReference>
<feature type="domain" description="N-acetyltransferase" evidence="3">
    <location>
        <begin position="3"/>
        <end position="159"/>
    </location>
</feature>
<dbReference type="Gene3D" id="3.40.630.30">
    <property type="match status" value="1"/>
</dbReference>
<evidence type="ECO:0000256" key="1">
    <source>
        <dbReference type="ARBA" id="ARBA00022679"/>
    </source>
</evidence>
<dbReference type="PANTHER" id="PTHR43877">
    <property type="entry name" value="AMINOALKYLPHOSPHONATE N-ACETYLTRANSFERASE-RELATED-RELATED"/>
    <property type="match status" value="1"/>
</dbReference>
<dbReference type="AlphaFoldDB" id="A0A1H4NI25"/>
<evidence type="ECO:0000259" key="3">
    <source>
        <dbReference type="PROSITE" id="PS51186"/>
    </source>
</evidence>
<keyword evidence="2" id="KW-0012">Acyltransferase</keyword>
<protein>
    <submittedName>
        <fullName evidence="4">N-acetylglutamate synthase, GNAT family</fullName>
    </submittedName>
</protein>
<sequence>MNTHVRHARDADVDGIVAVGHVTWPSTYLELAGAEYVTAGLARWWARDGIAHAIEAGQVLVAELDGRVVGVAMFSVDGSVVDLWKLYVMPDCQGSGVGAQLLQAVIDGPAREAATVRLAHKKGNTRARTFYEQWGFLETHRTPDDLGGPDNVWMELILHHRHSAPAT</sequence>
<organism evidence="4 5">
    <name type="scientific">Arthrobacter woluwensis</name>
    <dbReference type="NCBI Taxonomy" id="156980"/>
    <lineage>
        <taxon>Bacteria</taxon>
        <taxon>Bacillati</taxon>
        <taxon>Actinomycetota</taxon>
        <taxon>Actinomycetes</taxon>
        <taxon>Micrococcales</taxon>
        <taxon>Micrococcaceae</taxon>
        <taxon>Arthrobacter</taxon>
    </lineage>
</organism>
<name>A0A1H4NI25_9MICC</name>
<dbReference type="STRING" id="156980.SAMN04489745_1679"/>
<dbReference type="InterPro" id="IPR016181">
    <property type="entry name" value="Acyl_CoA_acyltransferase"/>
</dbReference>
<dbReference type="SUPFAM" id="SSF55729">
    <property type="entry name" value="Acyl-CoA N-acyltransferases (Nat)"/>
    <property type="match status" value="1"/>
</dbReference>
<proteinExistence type="predicted"/>
<dbReference type="Proteomes" id="UP000182652">
    <property type="component" value="Unassembled WGS sequence"/>
</dbReference>
<dbReference type="InterPro" id="IPR050832">
    <property type="entry name" value="Bact_Acetyltransf"/>
</dbReference>
<evidence type="ECO:0000256" key="2">
    <source>
        <dbReference type="ARBA" id="ARBA00023315"/>
    </source>
</evidence>
<dbReference type="GO" id="GO:0016747">
    <property type="term" value="F:acyltransferase activity, transferring groups other than amino-acyl groups"/>
    <property type="evidence" value="ECO:0007669"/>
    <property type="project" value="InterPro"/>
</dbReference>
<dbReference type="Pfam" id="PF00583">
    <property type="entry name" value="Acetyltransf_1"/>
    <property type="match status" value="1"/>
</dbReference>
<dbReference type="PROSITE" id="PS51186">
    <property type="entry name" value="GNAT"/>
    <property type="match status" value="1"/>
</dbReference>
<keyword evidence="5" id="KW-1185">Reference proteome</keyword>
<evidence type="ECO:0000313" key="4">
    <source>
        <dbReference type="EMBL" id="SEB94950.1"/>
    </source>
</evidence>